<gene>
    <name evidence="1" type="ORF">Amon02_000039000</name>
</gene>
<comment type="caution">
    <text evidence="1">The sequence shown here is derived from an EMBL/GenBank/DDBJ whole genome shotgun (WGS) entry which is preliminary data.</text>
</comment>
<protein>
    <submittedName>
        <fullName evidence="1">Unnamed protein product</fullName>
    </submittedName>
</protein>
<organism evidence="1 2">
    <name type="scientific">Ambrosiozyma monospora</name>
    <name type="common">Yeast</name>
    <name type="synonym">Endomycopsis monosporus</name>
    <dbReference type="NCBI Taxonomy" id="43982"/>
    <lineage>
        <taxon>Eukaryota</taxon>
        <taxon>Fungi</taxon>
        <taxon>Dikarya</taxon>
        <taxon>Ascomycota</taxon>
        <taxon>Saccharomycotina</taxon>
        <taxon>Pichiomycetes</taxon>
        <taxon>Pichiales</taxon>
        <taxon>Pichiaceae</taxon>
        <taxon>Ambrosiozyma</taxon>
    </lineage>
</organism>
<evidence type="ECO:0000313" key="1">
    <source>
        <dbReference type="EMBL" id="GME70935.1"/>
    </source>
</evidence>
<dbReference type="EMBL" id="BSXS01000121">
    <property type="protein sequence ID" value="GME70935.1"/>
    <property type="molecule type" value="Genomic_DNA"/>
</dbReference>
<evidence type="ECO:0000313" key="2">
    <source>
        <dbReference type="Proteomes" id="UP001165064"/>
    </source>
</evidence>
<proteinExistence type="predicted"/>
<accession>A0ACB5SRP8</accession>
<keyword evidence="2" id="KW-1185">Reference proteome</keyword>
<name>A0ACB5SRP8_AMBMO</name>
<dbReference type="Proteomes" id="UP001165064">
    <property type="component" value="Unassembled WGS sequence"/>
</dbReference>
<sequence>MHDKEFRLPEITETVPKMTSKTMTEKNTELTEITNNIKEITDPLPNELKLHLSQYLLPADPKTVVSNITQFTDILNQTSQKFTLIFESKEDLKLESKYTGKFRLKTIPNYEHTVLSKITIKDTIMQYPSYQSHMFGCMSTTSVNPFSKKSYEAQLNHQGLNFSDITVIKVNPFPCVLPPLELVKLCDRLKYVEVGLSYVFDDYDGLFEIAELVRVVVKLNDLAQRHVDQGTVQLLRNHDNFDVIIL</sequence>
<reference evidence="1" key="1">
    <citation type="submission" date="2023-04" db="EMBL/GenBank/DDBJ databases">
        <title>Ambrosiozyma monospora NBRC 10751.</title>
        <authorList>
            <person name="Ichikawa N."/>
            <person name="Sato H."/>
            <person name="Tonouchi N."/>
        </authorList>
    </citation>
    <scope>NUCLEOTIDE SEQUENCE</scope>
    <source>
        <strain evidence="1">NBRC 10751</strain>
    </source>
</reference>